<dbReference type="OrthoDB" id="408631at2759"/>
<evidence type="ECO:0000259" key="5">
    <source>
        <dbReference type="Pfam" id="PF00135"/>
    </source>
</evidence>
<keyword evidence="2 3" id="KW-0378">Hydrolase</keyword>
<name>A0A8H5LRW3_9AGAR</name>
<dbReference type="GO" id="GO:0016787">
    <property type="term" value="F:hydrolase activity"/>
    <property type="evidence" value="ECO:0007669"/>
    <property type="project" value="UniProtKB-KW"/>
</dbReference>
<dbReference type="Proteomes" id="UP000559256">
    <property type="component" value="Unassembled WGS sequence"/>
</dbReference>
<gene>
    <name evidence="6" type="ORF">D9758_003854</name>
</gene>
<comment type="caution">
    <text evidence="6">The sequence shown here is derived from an EMBL/GenBank/DDBJ whole genome shotgun (WGS) entry which is preliminary data.</text>
</comment>
<feature type="domain" description="Carboxylesterase type B" evidence="5">
    <location>
        <begin position="102"/>
        <end position="563"/>
    </location>
</feature>
<dbReference type="PANTHER" id="PTHR11559">
    <property type="entry name" value="CARBOXYLESTERASE"/>
    <property type="match status" value="1"/>
</dbReference>
<sequence length="612" mass="66911">MGTHTKVIHASCLSGSPNLLLLRHLEFTSPTKRRIQGHLEFMSPTKCAGYRVCLGVSTYSRTIKNPILPPEDFAMTRPLGFLALLFAASLAFDSHAQSNLPVVDLGYAKYQGFFDATANVTSFFGIRYASPPVGDLRFRAPQPPANVSGVQQAHTQPPQCFQGTTGRSPTHPSMFDQTMKRQDDQTEDCLFLNVHFPGSTIPTKGLPTVVWIHGGGYILGRAQLNAGPDFINEANREIVVVSIQYRLGLFGFLSGTEVKENGTLNAGLLDQQFALRWVHEHISKFGGLSSEVTIWGKSAGAGSVLQHVIAEDGRTTPQLFRAAITSSTFLPSQYSYNDRIPEAIYSEVVTQTNCASSSNTLACLRAASAGTLQAANIQISSSAFFGSFLFVPVVDGTFITQRPTEAFRQFKVNGKAVLTVTNTNEGVSFVDQSTENVNTTFYIEQLFPNLGLQEIQQAVRLYTGLGLTPLQQAELIMGESIFICPSYYLLNAFPLRAFKGEFAVPPATHGTEEPYYFQSARPPPFHDPAFTKAFSQSFMAFILFMDPNSKFDPTNITPGWDSYLPVPLLGNAEMVFNSTEDGSAADIHEMSTDGGRLKRCGFWESVGALTGQ</sequence>
<evidence type="ECO:0000256" key="1">
    <source>
        <dbReference type="ARBA" id="ARBA00005964"/>
    </source>
</evidence>
<keyword evidence="7" id="KW-1185">Reference proteome</keyword>
<dbReference type="InterPro" id="IPR002018">
    <property type="entry name" value="CarbesteraseB"/>
</dbReference>
<dbReference type="PROSITE" id="PS00122">
    <property type="entry name" value="CARBOXYLESTERASE_B_1"/>
    <property type="match status" value="1"/>
</dbReference>
<comment type="similarity">
    <text evidence="1 3">Belongs to the type-B carboxylesterase/lipase family.</text>
</comment>
<reference evidence="6 7" key="1">
    <citation type="journal article" date="2020" name="ISME J.">
        <title>Uncovering the hidden diversity of litter-decomposition mechanisms in mushroom-forming fungi.</title>
        <authorList>
            <person name="Floudas D."/>
            <person name="Bentzer J."/>
            <person name="Ahren D."/>
            <person name="Johansson T."/>
            <person name="Persson P."/>
            <person name="Tunlid A."/>
        </authorList>
    </citation>
    <scope>NUCLEOTIDE SEQUENCE [LARGE SCALE GENOMIC DNA]</scope>
    <source>
        <strain evidence="6 7">CBS 291.85</strain>
    </source>
</reference>
<evidence type="ECO:0000313" key="6">
    <source>
        <dbReference type="EMBL" id="KAF5367116.1"/>
    </source>
</evidence>
<dbReference type="SUPFAM" id="SSF53474">
    <property type="entry name" value="alpha/beta-Hydrolases"/>
    <property type="match status" value="1"/>
</dbReference>
<evidence type="ECO:0000256" key="4">
    <source>
        <dbReference type="SAM" id="MobiDB-lite"/>
    </source>
</evidence>
<accession>A0A8H5LRW3</accession>
<dbReference type="Pfam" id="PF00135">
    <property type="entry name" value="COesterase"/>
    <property type="match status" value="1"/>
</dbReference>
<protein>
    <recommendedName>
        <fullName evidence="3">Carboxylic ester hydrolase</fullName>
        <ecNumber evidence="3">3.1.1.-</ecNumber>
    </recommendedName>
</protein>
<dbReference type="InterPro" id="IPR029058">
    <property type="entry name" value="AB_hydrolase_fold"/>
</dbReference>
<feature type="compositionally biased region" description="Polar residues" evidence="4">
    <location>
        <begin position="148"/>
        <end position="170"/>
    </location>
</feature>
<dbReference type="InterPro" id="IPR050309">
    <property type="entry name" value="Type-B_Carboxylest/Lipase"/>
</dbReference>
<dbReference type="EMBL" id="JAACJM010000020">
    <property type="protein sequence ID" value="KAF5367116.1"/>
    <property type="molecule type" value="Genomic_DNA"/>
</dbReference>
<dbReference type="EC" id="3.1.1.-" evidence="3"/>
<proteinExistence type="inferred from homology"/>
<evidence type="ECO:0000256" key="3">
    <source>
        <dbReference type="RuleBase" id="RU361235"/>
    </source>
</evidence>
<dbReference type="AlphaFoldDB" id="A0A8H5LRW3"/>
<evidence type="ECO:0000313" key="7">
    <source>
        <dbReference type="Proteomes" id="UP000559256"/>
    </source>
</evidence>
<organism evidence="6 7">
    <name type="scientific">Tetrapyrgos nigripes</name>
    <dbReference type="NCBI Taxonomy" id="182062"/>
    <lineage>
        <taxon>Eukaryota</taxon>
        <taxon>Fungi</taxon>
        <taxon>Dikarya</taxon>
        <taxon>Basidiomycota</taxon>
        <taxon>Agaricomycotina</taxon>
        <taxon>Agaricomycetes</taxon>
        <taxon>Agaricomycetidae</taxon>
        <taxon>Agaricales</taxon>
        <taxon>Marasmiineae</taxon>
        <taxon>Marasmiaceae</taxon>
        <taxon>Tetrapyrgos</taxon>
    </lineage>
</organism>
<dbReference type="InterPro" id="IPR019826">
    <property type="entry name" value="Carboxylesterase_B_AS"/>
</dbReference>
<dbReference type="Gene3D" id="3.40.50.1820">
    <property type="entry name" value="alpha/beta hydrolase"/>
    <property type="match status" value="1"/>
</dbReference>
<feature type="region of interest" description="Disordered" evidence="4">
    <location>
        <begin position="145"/>
        <end position="170"/>
    </location>
</feature>
<evidence type="ECO:0000256" key="2">
    <source>
        <dbReference type="ARBA" id="ARBA00022801"/>
    </source>
</evidence>